<feature type="domain" description="HD Cas3-type" evidence="11">
    <location>
        <begin position="43"/>
        <end position="267"/>
    </location>
</feature>
<comment type="caution">
    <text evidence="12">The sequence shown here is derived from an EMBL/GenBank/DDBJ whole genome shotgun (WGS) entry which is preliminary data.</text>
</comment>
<name>A0ABV9UGF4_9ACTN</name>
<evidence type="ECO:0000256" key="9">
    <source>
        <dbReference type="ARBA" id="ARBA00023118"/>
    </source>
</evidence>
<dbReference type="InterPro" id="IPR038257">
    <property type="entry name" value="CRISPR-assoc_Cas3_HD_sf"/>
</dbReference>
<keyword evidence="13" id="KW-1185">Reference proteome</keyword>
<evidence type="ECO:0000259" key="11">
    <source>
        <dbReference type="PROSITE" id="PS51643"/>
    </source>
</evidence>
<keyword evidence="4" id="KW-0479">Metal-binding</keyword>
<dbReference type="InterPro" id="IPR006474">
    <property type="entry name" value="Helicase_Cas3_CRISPR-ass_core"/>
</dbReference>
<dbReference type="InterPro" id="IPR054712">
    <property type="entry name" value="Cas3-like_dom"/>
</dbReference>
<dbReference type="Pfam" id="PF22590">
    <property type="entry name" value="Cas3-like_C_2"/>
    <property type="match status" value="1"/>
</dbReference>
<organism evidence="12 13">
    <name type="scientific">Streptomyces mauvecolor</name>
    <dbReference type="NCBI Taxonomy" id="58345"/>
    <lineage>
        <taxon>Bacteria</taxon>
        <taxon>Bacillati</taxon>
        <taxon>Actinomycetota</taxon>
        <taxon>Actinomycetes</taxon>
        <taxon>Kitasatosporales</taxon>
        <taxon>Streptomycetaceae</taxon>
        <taxon>Streptomyces</taxon>
    </lineage>
</organism>
<evidence type="ECO:0000256" key="3">
    <source>
        <dbReference type="ARBA" id="ARBA00022722"/>
    </source>
</evidence>
<dbReference type="Gene3D" id="3.40.50.300">
    <property type="entry name" value="P-loop containing nucleotide triphosphate hydrolases"/>
    <property type="match status" value="1"/>
</dbReference>
<keyword evidence="5" id="KW-0547">Nucleotide-binding</keyword>
<evidence type="ECO:0000256" key="7">
    <source>
        <dbReference type="ARBA" id="ARBA00022806"/>
    </source>
</evidence>
<dbReference type="Pfam" id="PF18019">
    <property type="entry name" value="Cas3_HD"/>
    <property type="match status" value="1"/>
</dbReference>
<proteinExistence type="inferred from homology"/>
<evidence type="ECO:0000313" key="12">
    <source>
        <dbReference type="EMBL" id="MFC4955535.1"/>
    </source>
</evidence>
<dbReference type="EMBL" id="JBHSIZ010000005">
    <property type="protein sequence ID" value="MFC4955535.1"/>
    <property type="molecule type" value="Genomic_DNA"/>
</dbReference>
<dbReference type="CDD" id="cd09641">
    <property type="entry name" value="Cas3''_I"/>
    <property type="match status" value="1"/>
</dbReference>
<evidence type="ECO:0000256" key="2">
    <source>
        <dbReference type="ARBA" id="ARBA00009046"/>
    </source>
</evidence>
<keyword evidence="8" id="KW-0067">ATP-binding</keyword>
<dbReference type="InterPro" id="IPR027417">
    <property type="entry name" value="P-loop_NTPase"/>
</dbReference>
<accession>A0ABV9UGF4</accession>
<keyword evidence="7" id="KW-0347">Helicase</keyword>
<dbReference type="Proteomes" id="UP001595834">
    <property type="component" value="Unassembled WGS sequence"/>
</dbReference>
<dbReference type="SMART" id="SM00487">
    <property type="entry name" value="DEXDc"/>
    <property type="match status" value="1"/>
</dbReference>
<reference evidence="13" key="1">
    <citation type="journal article" date="2019" name="Int. J. Syst. Evol. Microbiol.">
        <title>The Global Catalogue of Microorganisms (GCM) 10K type strain sequencing project: providing services to taxonomists for standard genome sequencing and annotation.</title>
        <authorList>
            <consortium name="The Broad Institute Genomics Platform"/>
            <consortium name="The Broad Institute Genome Sequencing Center for Infectious Disease"/>
            <person name="Wu L."/>
            <person name="Ma J."/>
        </authorList>
    </citation>
    <scope>NUCLEOTIDE SEQUENCE [LARGE SCALE GENOMIC DNA]</scope>
    <source>
        <strain evidence="13">CCM 7224</strain>
    </source>
</reference>
<dbReference type="InterPro" id="IPR014001">
    <property type="entry name" value="Helicase_ATP-bd"/>
</dbReference>
<evidence type="ECO:0000256" key="1">
    <source>
        <dbReference type="ARBA" id="ARBA00006847"/>
    </source>
</evidence>
<dbReference type="NCBIfam" id="TIGR01596">
    <property type="entry name" value="cas3_HD"/>
    <property type="match status" value="1"/>
</dbReference>
<feature type="region of interest" description="Disordered" evidence="10">
    <location>
        <begin position="882"/>
        <end position="914"/>
    </location>
</feature>
<protein>
    <submittedName>
        <fullName evidence="12">CRISPR-associated helicase Cas3</fullName>
    </submittedName>
</protein>
<evidence type="ECO:0000256" key="6">
    <source>
        <dbReference type="ARBA" id="ARBA00022801"/>
    </source>
</evidence>
<dbReference type="InterPro" id="IPR006483">
    <property type="entry name" value="CRISPR-assoc_Cas3_HD"/>
</dbReference>
<evidence type="ECO:0000313" key="13">
    <source>
        <dbReference type="Proteomes" id="UP001595834"/>
    </source>
</evidence>
<sequence length="992" mass="110116">MSRNDCHNDTIRRTPPADVSRLSLIWRWIWGKTDLNGISRARGGPAWNPLLAHCLDTAAVTGALFDCYLAANVRARLADAFGGGCAATARRVLMFLAALHDMPGKVQPAMQRRFPDGTDRNDPELTAAGRQWARTIESFGLSLNHWHADVPHAHVTAYYLPGLLGCRCKRCINALPGTPGTPTARHEGLHTLAHLLGGHHGHIPEASRVLRADCALPPIWHDLHAGLRDELARLIGIDLDTLPDLINPQRPAVLVLMAGLVVHSDWIASDESRFTYRTPDTSPDQWWHDAQDQAATAIRELRLTRWDPPPATWRRMLPATPRPRPAQQAVIDAAPTGPVMAVIESNTGSGKTENALWLAHHLARTCGYHGFYLAQANRAASEQQTHRAAEFLATTLGGRRQANLALVHGTASAAAVTQELLDAAAGPATLADLINLTDCDDPQGRAVLDAWFLAHGRGLLSPFGVGTVDQIALAAQRSRHWFLRLYGLANKTVIIDEAHAYALFQQELLGAAISWLADAGASIIILSATLTDTIRQPLIDAWCQGHQTTPTGDTPTGPITFIDTTGHTRSIIPKTTRAPKLRTRLLLTPDPGPQQLAERLLTQHPHGITTIVRNKVEPTAALYQAAIDAAHRHGWRRRDILCLHGRFFERDRARKQARVLRLLGPHPDPQHRSTTRNPHRPDRFLLIGTQVLEQSLDYCADHFYTDLAPWDLVEQRRGRQWRHWLNRPHLRRHTPLLHVLWTPTSDGLPDPSGPYEPYLLAATWHLLNQRMPARSILRLTTPRDTHPLLKALYDLPPETGNDPIHHLLNTLYKLWQKTLAEEQQEARGRILRPFGTDGTPITVADLATGTSHGDPDDPNAPLHLTARSRLGTPTINAVGLYQHPGKPTRTWDSKGTLPADLTPHHTTRQPDERRHQKREILLNTVRIPASWFRGANALPPPHTWTINNPGALKNHPALLLNPDGRPVDPRLADLNYSPYTGLSHTRTDQDMP</sequence>
<evidence type="ECO:0000256" key="5">
    <source>
        <dbReference type="ARBA" id="ARBA00022741"/>
    </source>
</evidence>
<dbReference type="SUPFAM" id="SSF52540">
    <property type="entry name" value="P-loop containing nucleoside triphosphate hydrolases"/>
    <property type="match status" value="1"/>
</dbReference>
<dbReference type="Gene3D" id="1.10.3210.30">
    <property type="match status" value="1"/>
</dbReference>
<evidence type="ECO:0000256" key="8">
    <source>
        <dbReference type="ARBA" id="ARBA00022840"/>
    </source>
</evidence>
<keyword evidence="9" id="KW-0051">Antiviral defense</keyword>
<dbReference type="PROSITE" id="PS51643">
    <property type="entry name" value="HD_CAS3"/>
    <property type="match status" value="1"/>
</dbReference>
<comment type="similarity">
    <text evidence="1">In the N-terminal section; belongs to the CRISPR-associated nuclease Cas3-HD family.</text>
</comment>
<keyword evidence="6" id="KW-0378">Hydrolase</keyword>
<dbReference type="RefSeq" id="WP_344370334.1">
    <property type="nucleotide sequence ID" value="NZ_BAAASQ010000001.1"/>
</dbReference>
<dbReference type="NCBIfam" id="TIGR01587">
    <property type="entry name" value="cas3_core"/>
    <property type="match status" value="1"/>
</dbReference>
<evidence type="ECO:0000256" key="10">
    <source>
        <dbReference type="SAM" id="MobiDB-lite"/>
    </source>
</evidence>
<evidence type="ECO:0000256" key="4">
    <source>
        <dbReference type="ARBA" id="ARBA00022723"/>
    </source>
</evidence>
<comment type="similarity">
    <text evidence="2">In the central section; belongs to the CRISPR-associated helicase Cas3 family.</text>
</comment>
<keyword evidence="3" id="KW-0540">Nuclease</keyword>
<gene>
    <name evidence="12" type="primary">cas3</name>
    <name evidence="12" type="ORF">ACFPFX_04400</name>
</gene>